<dbReference type="EMBL" id="JAIWYP010000001">
    <property type="protein sequence ID" value="KAH3891991.1"/>
    <property type="molecule type" value="Genomic_DNA"/>
</dbReference>
<keyword evidence="3" id="KW-1185">Reference proteome</keyword>
<dbReference type="Proteomes" id="UP000828390">
    <property type="component" value="Unassembled WGS sequence"/>
</dbReference>
<evidence type="ECO:0000256" key="1">
    <source>
        <dbReference type="SAM" id="MobiDB-lite"/>
    </source>
</evidence>
<protein>
    <submittedName>
        <fullName evidence="2">Uncharacterized protein</fullName>
    </submittedName>
</protein>
<name>A0A9D4S546_DREPO</name>
<feature type="compositionally biased region" description="Basic residues" evidence="1">
    <location>
        <begin position="7"/>
        <end position="20"/>
    </location>
</feature>
<organism evidence="2 3">
    <name type="scientific">Dreissena polymorpha</name>
    <name type="common">Zebra mussel</name>
    <name type="synonym">Mytilus polymorpha</name>
    <dbReference type="NCBI Taxonomy" id="45954"/>
    <lineage>
        <taxon>Eukaryota</taxon>
        <taxon>Metazoa</taxon>
        <taxon>Spiralia</taxon>
        <taxon>Lophotrochozoa</taxon>
        <taxon>Mollusca</taxon>
        <taxon>Bivalvia</taxon>
        <taxon>Autobranchia</taxon>
        <taxon>Heteroconchia</taxon>
        <taxon>Euheterodonta</taxon>
        <taxon>Imparidentia</taxon>
        <taxon>Neoheterodontei</taxon>
        <taxon>Myida</taxon>
        <taxon>Dreissenoidea</taxon>
        <taxon>Dreissenidae</taxon>
        <taxon>Dreissena</taxon>
    </lineage>
</organism>
<reference evidence="2" key="1">
    <citation type="journal article" date="2019" name="bioRxiv">
        <title>The Genome of the Zebra Mussel, Dreissena polymorpha: A Resource for Invasive Species Research.</title>
        <authorList>
            <person name="McCartney M.A."/>
            <person name="Auch B."/>
            <person name="Kono T."/>
            <person name="Mallez S."/>
            <person name="Zhang Y."/>
            <person name="Obille A."/>
            <person name="Becker A."/>
            <person name="Abrahante J.E."/>
            <person name="Garbe J."/>
            <person name="Badalamenti J.P."/>
            <person name="Herman A."/>
            <person name="Mangelson H."/>
            <person name="Liachko I."/>
            <person name="Sullivan S."/>
            <person name="Sone E.D."/>
            <person name="Koren S."/>
            <person name="Silverstein K.A.T."/>
            <person name="Beckman K.B."/>
            <person name="Gohl D.M."/>
        </authorList>
    </citation>
    <scope>NUCLEOTIDE SEQUENCE</scope>
    <source>
        <strain evidence="2">Duluth1</strain>
        <tissue evidence="2">Whole animal</tissue>
    </source>
</reference>
<evidence type="ECO:0000313" key="3">
    <source>
        <dbReference type="Proteomes" id="UP000828390"/>
    </source>
</evidence>
<evidence type="ECO:0000313" key="2">
    <source>
        <dbReference type="EMBL" id="KAH3891991.1"/>
    </source>
</evidence>
<feature type="region of interest" description="Disordered" evidence="1">
    <location>
        <begin position="1"/>
        <end position="21"/>
    </location>
</feature>
<gene>
    <name evidence="2" type="ORF">DPMN_016101</name>
</gene>
<proteinExistence type="predicted"/>
<reference evidence="2" key="2">
    <citation type="submission" date="2020-11" db="EMBL/GenBank/DDBJ databases">
        <authorList>
            <person name="McCartney M.A."/>
            <person name="Auch B."/>
            <person name="Kono T."/>
            <person name="Mallez S."/>
            <person name="Becker A."/>
            <person name="Gohl D.M."/>
            <person name="Silverstein K.A.T."/>
            <person name="Koren S."/>
            <person name="Bechman K.B."/>
            <person name="Herman A."/>
            <person name="Abrahante J.E."/>
            <person name="Garbe J."/>
        </authorList>
    </citation>
    <scope>NUCLEOTIDE SEQUENCE</scope>
    <source>
        <strain evidence="2">Duluth1</strain>
        <tissue evidence="2">Whole animal</tissue>
    </source>
</reference>
<comment type="caution">
    <text evidence="2">The sequence shown here is derived from an EMBL/GenBank/DDBJ whole genome shotgun (WGS) entry which is preliminary data.</text>
</comment>
<dbReference type="AlphaFoldDB" id="A0A9D4S546"/>
<sequence length="94" mass="10322">MESAPQKAHRQQSGHNHVRHALITNLPTNAKFTMFQPVLCGVSFNEQHSPQNTLSICAAPTSTKPIEGPHTNTTTASLLVHKRSNIQAPANRQF</sequence>
<accession>A0A9D4S546</accession>